<dbReference type="AlphaFoldDB" id="A0A1M5Q810"/>
<keyword evidence="5" id="KW-1185">Reference proteome</keyword>
<dbReference type="EMBL" id="FQXJ01000003">
    <property type="protein sequence ID" value="SHH10215.1"/>
    <property type="molecule type" value="Genomic_DNA"/>
</dbReference>
<keyword evidence="1" id="KW-0732">Signal</keyword>
<dbReference type="STRING" id="1121420.SAMN02746098_00171"/>
<feature type="domain" description="DUF8195" evidence="3">
    <location>
        <begin position="424"/>
        <end position="627"/>
    </location>
</feature>
<evidence type="ECO:0000259" key="3">
    <source>
        <dbReference type="Pfam" id="PF26615"/>
    </source>
</evidence>
<evidence type="ECO:0000313" key="4">
    <source>
        <dbReference type="EMBL" id="SHH10215.1"/>
    </source>
</evidence>
<dbReference type="Pfam" id="PF26615">
    <property type="entry name" value="DUF8195"/>
    <property type="match status" value="1"/>
</dbReference>
<dbReference type="Proteomes" id="UP000183954">
    <property type="component" value="Unassembled WGS sequence"/>
</dbReference>
<evidence type="ECO:0000259" key="2">
    <source>
        <dbReference type="Pfam" id="PF26614"/>
    </source>
</evidence>
<reference evidence="5" key="1">
    <citation type="submission" date="2016-11" db="EMBL/GenBank/DDBJ databases">
        <authorList>
            <person name="Varghese N."/>
            <person name="Submissions S."/>
        </authorList>
    </citation>
    <scope>NUCLEOTIDE SEQUENCE [LARGE SCALE GENOMIC DNA]</scope>
    <source>
        <strain evidence="5">DSM 15449</strain>
    </source>
</reference>
<name>A0A1M5Q810_9FIRM</name>
<evidence type="ECO:0000313" key="5">
    <source>
        <dbReference type="Proteomes" id="UP000183954"/>
    </source>
</evidence>
<feature type="chain" id="PRO_5009913112" evidence="1">
    <location>
        <begin position="24"/>
        <end position="640"/>
    </location>
</feature>
<gene>
    <name evidence="4" type="ORF">SAMN02746098_00171</name>
</gene>
<dbReference type="RefSeq" id="WP_073027114.1">
    <property type="nucleotide sequence ID" value="NZ_FQXJ01000003.1"/>
</dbReference>
<dbReference type="InterPro" id="IPR058508">
    <property type="entry name" value="DUF8195"/>
</dbReference>
<protein>
    <submittedName>
        <fullName evidence="4">Uncharacterized protein</fullName>
    </submittedName>
</protein>
<evidence type="ECO:0000256" key="1">
    <source>
        <dbReference type="SAM" id="SignalP"/>
    </source>
</evidence>
<dbReference type="OrthoDB" id="9768560at2"/>
<dbReference type="InterPro" id="IPR058507">
    <property type="entry name" value="DUF8194"/>
</dbReference>
<accession>A0A1M5Q810</accession>
<feature type="signal peptide" evidence="1">
    <location>
        <begin position="1"/>
        <end position="23"/>
    </location>
</feature>
<dbReference type="Pfam" id="PF26614">
    <property type="entry name" value="DUF8194"/>
    <property type="match status" value="1"/>
</dbReference>
<organism evidence="4 5">
    <name type="scientific">Desulfosporosinus lacus DSM 15449</name>
    <dbReference type="NCBI Taxonomy" id="1121420"/>
    <lineage>
        <taxon>Bacteria</taxon>
        <taxon>Bacillati</taxon>
        <taxon>Bacillota</taxon>
        <taxon>Clostridia</taxon>
        <taxon>Eubacteriales</taxon>
        <taxon>Desulfitobacteriaceae</taxon>
        <taxon>Desulfosporosinus</taxon>
    </lineage>
</organism>
<sequence>MKLKTMLIMLLCLCLLFPSVTLAEDNAEGGDGSVGGAETGYAHYNSGEYLYKVSVYVGLSDQAKTSDSNLDKFKMIGNAPIYIQPGHFTLPSGSLFYGNGSKIDYLSGMSFTASTSPLIRIHSSPPPAPPVVSGGNIQAVKEYFGDTNTLNELIDDFADQKGTSREGLVSDLQFTIRGETGTVSPDRILPSKDADGNFLNEVPWLVVYEPVIIAYLKDGTTKLAFTATEYALAQKLGYFNFGGGADGQLITALTHRALPNSIVLEHSWFGYPVTSPLDEGINWANERIILGGGWGMRFLPANATGTPEEPPSTYDVEYRVNTDVITAVEVHASSRITPNAKAYVHFTTSTGQSGTHALVMPAGGSQLAWFKWHTPSTPQDVTISISISGNNSARIAGSSSATINANVIELEELTPPDTKLFDLNPEGEARTPDYWLPESPPLRSEKLAATWGEWKAWWVELEDGSGYWEYEWITYSAELDVRMDILPNEHCPTAKPDPVYYDKWQMPAGYGVDIDVSAQSWFTANSNMVTGAQNAIVYFPEFDYGTYNRVLDLKEAGFNAEFWFKVNQDSHYAEDGDRVHFTPIWFPKNHNEYEPQVVVFDMWTPAGMLTGSQSNYLTLKGSVIDDWHIAPADPEEIMKR</sequence>
<proteinExistence type="predicted"/>
<feature type="domain" description="DUF8194" evidence="2">
    <location>
        <begin position="313"/>
        <end position="408"/>
    </location>
</feature>